<dbReference type="InterPro" id="IPR013813">
    <property type="entry name" value="Endoribo_LPSP/chorism_mut-like"/>
</dbReference>
<feature type="domain" description="Endoribonuclease L-PSP/chorismate mutase-like" evidence="1">
    <location>
        <begin position="8"/>
        <end position="144"/>
    </location>
</feature>
<evidence type="ECO:0000313" key="2">
    <source>
        <dbReference type="EMBL" id="SFK91331.1"/>
    </source>
</evidence>
<keyword evidence="3" id="KW-1185">Reference proteome</keyword>
<dbReference type="PANTHER" id="PTHR43760:SF1">
    <property type="entry name" value="ENDORIBONUCLEASE L-PSP_CHORISMATE MUTASE-LIKE DOMAIN-CONTAINING PROTEIN"/>
    <property type="match status" value="1"/>
</dbReference>
<accession>A0A1I4DHG9</accession>
<dbReference type="SUPFAM" id="SSF55298">
    <property type="entry name" value="YjgF-like"/>
    <property type="match status" value="1"/>
</dbReference>
<dbReference type="OrthoDB" id="9806350at2"/>
<dbReference type="PANTHER" id="PTHR43760">
    <property type="entry name" value="ENDORIBONUCLEASE-RELATED"/>
    <property type="match status" value="1"/>
</dbReference>
<sequence length="155" mass="15743">MAGTIEGNLAKLGITLPVPAAPVANYIAYNIVGNLLVVSGQIPFVDGKVAFTGKVGAGVSIEQGQEAARVCFINLVAQVKAACGGDLDRVKRVVRLGGFIAAGPDFTQHAVVMNGASDLAVAVFGEAGRHARTTIGVPSLPADAAVEVEGMFEIA</sequence>
<dbReference type="Gene3D" id="3.30.1330.40">
    <property type="entry name" value="RutC-like"/>
    <property type="match status" value="1"/>
</dbReference>
<evidence type="ECO:0000313" key="3">
    <source>
        <dbReference type="Proteomes" id="UP000199473"/>
    </source>
</evidence>
<dbReference type="Pfam" id="PF14588">
    <property type="entry name" value="YjgF_endoribonc"/>
    <property type="match status" value="1"/>
</dbReference>
<dbReference type="InterPro" id="IPR035959">
    <property type="entry name" value="RutC-like_sf"/>
</dbReference>
<gene>
    <name evidence="2" type="ORF">SAMN02745775_110150</name>
</gene>
<dbReference type="EMBL" id="FOSQ01000010">
    <property type="protein sequence ID" value="SFK91331.1"/>
    <property type="molecule type" value="Genomic_DNA"/>
</dbReference>
<dbReference type="CDD" id="cd02199">
    <property type="entry name" value="YjgF_YER057c_UK114_like_1"/>
    <property type="match status" value="1"/>
</dbReference>
<name>A0A1I4DHG9_9PROT</name>
<dbReference type="AlphaFoldDB" id="A0A1I4DHG9"/>
<dbReference type="RefSeq" id="WP_092962037.1">
    <property type="nucleotide sequence ID" value="NZ_FOSQ01000010.1"/>
</dbReference>
<evidence type="ECO:0000259" key="1">
    <source>
        <dbReference type="Pfam" id="PF14588"/>
    </source>
</evidence>
<protein>
    <submittedName>
        <fullName evidence="2">Enamine deaminase RidA, house cleaning of reactive enamine intermediates, YjgF/YER057c/UK114 family</fullName>
    </submittedName>
</protein>
<reference evidence="2 3" key="1">
    <citation type="submission" date="2016-10" db="EMBL/GenBank/DDBJ databases">
        <authorList>
            <person name="de Groot N.N."/>
        </authorList>
    </citation>
    <scope>NUCLEOTIDE SEQUENCE [LARGE SCALE GENOMIC DNA]</scope>
    <source>
        <strain evidence="2 3">DSM 19981</strain>
    </source>
</reference>
<dbReference type="Proteomes" id="UP000199473">
    <property type="component" value="Unassembled WGS sequence"/>
</dbReference>
<organism evidence="2 3">
    <name type="scientific">Falsiroseomonas stagni DSM 19981</name>
    <dbReference type="NCBI Taxonomy" id="1123062"/>
    <lineage>
        <taxon>Bacteria</taxon>
        <taxon>Pseudomonadati</taxon>
        <taxon>Pseudomonadota</taxon>
        <taxon>Alphaproteobacteria</taxon>
        <taxon>Acetobacterales</taxon>
        <taxon>Roseomonadaceae</taxon>
        <taxon>Falsiroseomonas</taxon>
    </lineage>
</organism>
<dbReference type="STRING" id="1123062.SAMN02745775_110150"/>
<proteinExistence type="predicted"/>